<sequence length="252" mass="26665">MAGIYDFGSSSDSDTSQPAPSVHGSESSSGSPSNDLQLLPEAKRRKLVRLRGSRKAAQKITLSDEAGAAGGDSDLDAVEGVDSKGHLPALQPETSLEFNRLPAGVATTVVHDKELEALLQQNNALRSRLQQSAHEAEVSARDLQGDEDVRPSPSSAMARNVATGSREQPGSPAAADKLTLVLKTAKHSIKMRTACQESFGRLFARFKKHAVSEGWVSEAAALRFLFDGEVVADGNTPAALDMEDGDTLDVTT</sequence>
<dbReference type="CDD" id="cd01763">
    <property type="entry name" value="Ubl_SUMO_like"/>
    <property type="match status" value="1"/>
</dbReference>
<dbReference type="Pfam" id="PF11976">
    <property type="entry name" value="Rad60-SLD"/>
    <property type="match status" value="1"/>
</dbReference>
<dbReference type="InterPro" id="IPR029071">
    <property type="entry name" value="Ubiquitin-like_domsf"/>
</dbReference>
<evidence type="ECO:0000313" key="4">
    <source>
        <dbReference type="Proteomes" id="UP001489004"/>
    </source>
</evidence>
<feature type="compositionally biased region" description="Basic and acidic residues" evidence="1">
    <location>
        <begin position="134"/>
        <end position="150"/>
    </location>
</feature>
<feature type="compositionally biased region" description="Basic residues" evidence="1">
    <location>
        <begin position="43"/>
        <end position="57"/>
    </location>
</feature>
<keyword evidence="4" id="KW-1185">Reference proteome</keyword>
<dbReference type="Gene3D" id="3.10.20.90">
    <property type="entry name" value="Phosphatidylinositol 3-kinase Catalytic Subunit, Chain A, domain 1"/>
    <property type="match status" value="1"/>
</dbReference>
<dbReference type="SUPFAM" id="SSF54236">
    <property type="entry name" value="Ubiquitin-like"/>
    <property type="match status" value="1"/>
</dbReference>
<name>A0AAW1P249_9CHLO</name>
<evidence type="ECO:0000259" key="2">
    <source>
        <dbReference type="PROSITE" id="PS50053"/>
    </source>
</evidence>
<gene>
    <name evidence="3" type="ORF">WJX72_008823</name>
</gene>
<evidence type="ECO:0000256" key="1">
    <source>
        <dbReference type="SAM" id="MobiDB-lite"/>
    </source>
</evidence>
<dbReference type="InterPro" id="IPR022617">
    <property type="entry name" value="Rad60/SUMO-like_dom"/>
</dbReference>
<feature type="region of interest" description="Disordered" evidence="1">
    <location>
        <begin position="1"/>
        <end position="80"/>
    </location>
</feature>
<protein>
    <recommendedName>
        <fullName evidence="2">Ubiquitin-like domain-containing protein</fullName>
    </recommendedName>
</protein>
<proteinExistence type="predicted"/>
<dbReference type="Proteomes" id="UP001489004">
    <property type="component" value="Unassembled WGS sequence"/>
</dbReference>
<accession>A0AAW1P249</accession>
<feature type="compositionally biased region" description="Polar residues" evidence="1">
    <location>
        <begin position="152"/>
        <end position="168"/>
    </location>
</feature>
<organism evidence="3 4">
    <name type="scientific">[Myrmecia] bisecta</name>
    <dbReference type="NCBI Taxonomy" id="41462"/>
    <lineage>
        <taxon>Eukaryota</taxon>
        <taxon>Viridiplantae</taxon>
        <taxon>Chlorophyta</taxon>
        <taxon>core chlorophytes</taxon>
        <taxon>Trebouxiophyceae</taxon>
        <taxon>Trebouxiales</taxon>
        <taxon>Trebouxiaceae</taxon>
        <taxon>Myrmecia</taxon>
    </lineage>
</organism>
<dbReference type="InterPro" id="IPR000626">
    <property type="entry name" value="Ubiquitin-like_dom"/>
</dbReference>
<dbReference type="EMBL" id="JALJOR010000018">
    <property type="protein sequence ID" value="KAK9804355.1"/>
    <property type="molecule type" value="Genomic_DNA"/>
</dbReference>
<feature type="compositionally biased region" description="Low complexity" evidence="1">
    <location>
        <begin position="20"/>
        <end position="33"/>
    </location>
</feature>
<reference evidence="3 4" key="1">
    <citation type="journal article" date="2024" name="Nat. Commun.">
        <title>Phylogenomics reveals the evolutionary origins of lichenization in chlorophyte algae.</title>
        <authorList>
            <person name="Puginier C."/>
            <person name="Libourel C."/>
            <person name="Otte J."/>
            <person name="Skaloud P."/>
            <person name="Haon M."/>
            <person name="Grisel S."/>
            <person name="Petersen M."/>
            <person name="Berrin J.G."/>
            <person name="Delaux P.M."/>
            <person name="Dal Grande F."/>
            <person name="Keller J."/>
        </authorList>
    </citation>
    <scope>NUCLEOTIDE SEQUENCE [LARGE SCALE GENOMIC DNA]</scope>
    <source>
        <strain evidence="3 4">SAG 2043</strain>
    </source>
</reference>
<feature type="region of interest" description="Disordered" evidence="1">
    <location>
        <begin position="130"/>
        <end position="174"/>
    </location>
</feature>
<feature type="domain" description="Ubiquitin-like" evidence="2">
    <location>
        <begin position="178"/>
        <end position="252"/>
    </location>
</feature>
<feature type="compositionally biased region" description="Polar residues" evidence="1">
    <location>
        <begin position="8"/>
        <end position="19"/>
    </location>
</feature>
<dbReference type="AlphaFoldDB" id="A0AAW1P249"/>
<evidence type="ECO:0000313" key="3">
    <source>
        <dbReference type="EMBL" id="KAK9804355.1"/>
    </source>
</evidence>
<comment type="caution">
    <text evidence="3">The sequence shown here is derived from an EMBL/GenBank/DDBJ whole genome shotgun (WGS) entry which is preliminary data.</text>
</comment>
<dbReference type="PROSITE" id="PS50053">
    <property type="entry name" value="UBIQUITIN_2"/>
    <property type="match status" value="1"/>
</dbReference>